<name>A0A3P7YH41_HAEPC</name>
<protein>
    <submittedName>
        <fullName evidence="1">Uncharacterized protein</fullName>
    </submittedName>
</protein>
<reference evidence="1 2" key="1">
    <citation type="submission" date="2018-11" db="EMBL/GenBank/DDBJ databases">
        <authorList>
            <consortium name="Pathogen Informatics"/>
        </authorList>
    </citation>
    <scope>NUCLEOTIDE SEQUENCE [LARGE SCALE GENOMIC DNA]</scope>
    <source>
        <strain evidence="1 2">MHpl1</strain>
    </source>
</reference>
<dbReference type="Proteomes" id="UP000268014">
    <property type="component" value="Unassembled WGS sequence"/>
</dbReference>
<keyword evidence="2" id="KW-1185">Reference proteome</keyword>
<dbReference type="EMBL" id="UZAF01020656">
    <property type="protein sequence ID" value="VDO71837.1"/>
    <property type="molecule type" value="Genomic_DNA"/>
</dbReference>
<evidence type="ECO:0000313" key="2">
    <source>
        <dbReference type="Proteomes" id="UP000268014"/>
    </source>
</evidence>
<proteinExistence type="predicted"/>
<dbReference type="AlphaFoldDB" id="A0A3P7YH41"/>
<evidence type="ECO:0000313" key="1">
    <source>
        <dbReference type="EMBL" id="VDO71837.1"/>
    </source>
</evidence>
<sequence>MVMIREKAPSRNEPRWATYNQRKCPYGRKQTSCHFTRPE</sequence>
<organism evidence="1 2">
    <name type="scientific">Haemonchus placei</name>
    <name type="common">Barber's pole worm</name>
    <dbReference type="NCBI Taxonomy" id="6290"/>
    <lineage>
        <taxon>Eukaryota</taxon>
        <taxon>Metazoa</taxon>
        <taxon>Ecdysozoa</taxon>
        <taxon>Nematoda</taxon>
        <taxon>Chromadorea</taxon>
        <taxon>Rhabditida</taxon>
        <taxon>Rhabditina</taxon>
        <taxon>Rhabditomorpha</taxon>
        <taxon>Strongyloidea</taxon>
        <taxon>Trichostrongylidae</taxon>
        <taxon>Haemonchus</taxon>
    </lineage>
</organism>
<gene>
    <name evidence="1" type="ORF">HPLM_LOCUS18565</name>
</gene>
<accession>A0A3P7YH41</accession>